<dbReference type="SUPFAM" id="SSF52768">
    <property type="entry name" value="Arginase/deacetylase"/>
    <property type="match status" value="1"/>
</dbReference>
<gene>
    <name evidence="5" type="ORF">F0P96_01375</name>
</gene>
<keyword evidence="6" id="KW-1185">Reference proteome</keyword>
<dbReference type="InterPro" id="IPR023696">
    <property type="entry name" value="Ureohydrolase_dom_sf"/>
</dbReference>
<evidence type="ECO:0000256" key="1">
    <source>
        <dbReference type="ARBA" id="ARBA00022723"/>
    </source>
</evidence>
<feature type="binding site" evidence="3">
    <location>
        <position position="179"/>
    </location>
    <ligand>
        <name>Mn(2+)</name>
        <dbReference type="ChEBI" id="CHEBI:29035"/>
        <label>1</label>
    </ligand>
</feature>
<feature type="binding site" evidence="3">
    <location>
        <position position="177"/>
    </location>
    <ligand>
        <name>Mn(2+)</name>
        <dbReference type="ChEBI" id="CHEBI:29035"/>
        <label>1</label>
    </ligand>
</feature>
<comment type="caution">
    <text evidence="5">The sequence shown here is derived from an EMBL/GenBank/DDBJ whole genome shotgun (WGS) entry which is preliminary data.</text>
</comment>
<dbReference type="GO" id="GO:0046872">
    <property type="term" value="F:metal ion binding"/>
    <property type="evidence" value="ECO:0007669"/>
    <property type="project" value="UniProtKB-KW"/>
</dbReference>
<dbReference type="PIRSF" id="PIRSF036979">
    <property type="entry name" value="Arginase"/>
    <property type="match status" value="1"/>
</dbReference>
<dbReference type="EMBL" id="VTWU01000001">
    <property type="protein sequence ID" value="KAA9339305.1"/>
    <property type="molecule type" value="Genomic_DNA"/>
</dbReference>
<dbReference type="Proteomes" id="UP000326380">
    <property type="component" value="Unassembled WGS sequence"/>
</dbReference>
<dbReference type="GO" id="GO:0008783">
    <property type="term" value="F:agmatinase activity"/>
    <property type="evidence" value="ECO:0007669"/>
    <property type="project" value="TreeGrafter"/>
</dbReference>
<name>A0AA88K2Z7_9BACT</name>
<dbReference type="Pfam" id="PF00491">
    <property type="entry name" value="Arginase"/>
    <property type="match status" value="1"/>
</dbReference>
<dbReference type="PANTHER" id="PTHR11358">
    <property type="entry name" value="ARGINASE/AGMATINASE"/>
    <property type="match status" value="1"/>
</dbReference>
<feature type="binding site" evidence="3">
    <location>
        <position position="264"/>
    </location>
    <ligand>
        <name>Mn(2+)</name>
        <dbReference type="ChEBI" id="CHEBI:29035"/>
        <label>1</label>
    </ligand>
</feature>
<dbReference type="GO" id="GO:0033389">
    <property type="term" value="P:putrescine biosynthetic process from arginine, via agmatine"/>
    <property type="evidence" value="ECO:0007669"/>
    <property type="project" value="TreeGrafter"/>
</dbReference>
<dbReference type="PROSITE" id="PS51409">
    <property type="entry name" value="ARGINASE_2"/>
    <property type="match status" value="1"/>
</dbReference>
<reference evidence="5 6" key="1">
    <citation type="submission" date="2019-09" db="EMBL/GenBank/DDBJ databases">
        <title>Genome sequence of Hymenobacter sp. M3.</title>
        <authorList>
            <person name="Srinivasan S."/>
        </authorList>
    </citation>
    <scope>NUCLEOTIDE SEQUENCE [LARGE SCALE GENOMIC DNA]</scope>
    <source>
        <strain evidence="5 6">M3</strain>
    </source>
</reference>
<sequence length="337" mass="36228">MRGSRGAALTPKVRCLAFGAARQVSLLCCFTRFPAAMPTFLRELIRPAADLPQADVCLVGLPLDHGTVLEGGRAGAVGAPAAIRRELRRYHKTYNLEHNVRLDELRIADAGDIACPTTPYDHAAHHQRIRERVGELLGQYPRVVVLGGSHDGTYSTVRGLFDATGQQPVGGINLDAHADVKHRADLGSGTPYGKLLREGVVAGSRFTEIGLHSNLNTFEDIDFLHQQQATIVPLAHVQQHGMPLFMERALHRAAAPAFVSFDTDAVAQAFAPAVSAPSSDGLTPRQATEAAFLAGKQAGVRLFEVVEFNPVFDRDFMTARLAATIITAFLTGVAAGR</sequence>
<keyword evidence="1 3" id="KW-0479">Metal-binding</keyword>
<accession>A0AA88K2Z7</accession>
<feature type="binding site" evidence="3">
    <location>
        <position position="175"/>
    </location>
    <ligand>
        <name>Mn(2+)</name>
        <dbReference type="ChEBI" id="CHEBI:29035"/>
        <label>1</label>
    </ligand>
</feature>
<dbReference type="Gene3D" id="3.40.800.10">
    <property type="entry name" value="Ureohydrolase domain"/>
    <property type="match status" value="1"/>
</dbReference>
<dbReference type="InterPro" id="IPR006035">
    <property type="entry name" value="Ureohydrolase"/>
</dbReference>
<organism evidence="5 6">
    <name type="scientific">Hymenobacter busanensis</name>
    <dbReference type="NCBI Taxonomy" id="2607656"/>
    <lineage>
        <taxon>Bacteria</taxon>
        <taxon>Pseudomonadati</taxon>
        <taxon>Bacteroidota</taxon>
        <taxon>Cytophagia</taxon>
        <taxon>Cytophagales</taxon>
        <taxon>Hymenobacteraceae</taxon>
        <taxon>Hymenobacter</taxon>
    </lineage>
</organism>
<feature type="binding site" evidence="3">
    <location>
        <position position="150"/>
    </location>
    <ligand>
        <name>Mn(2+)</name>
        <dbReference type="ChEBI" id="CHEBI:29035"/>
        <label>1</label>
    </ligand>
</feature>
<protein>
    <submittedName>
        <fullName evidence="5">Formimidoylglutamase</fullName>
    </submittedName>
</protein>
<feature type="binding site" evidence="3">
    <location>
        <position position="262"/>
    </location>
    <ligand>
        <name>Mn(2+)</name>
        <dbReference type="ChEBI" id="CHEBI:29035"/>
        <label>1</label>
    </ligand>
</feature>
<keyword evidence="3" id="KW-0464">Manganese</keyword>
<dbReference type="PANTHER" id="PTHR11358:SF26">
    <property type="entry name" value="GUANIDINO ACID HYDROLASE, MITOCHONDRIAL"/>
    <property type="match status" value="1"/>
</dbReference>
<proteinExistence type="inferred from homology"/>
<dbReference type="CDD" id="cd09988">
    <property type="entry name" value="Formimidoylglutamase"/>
    <property type="match status" value="1"/>
</dbReference>
<comment type="similarity">
    <text evidence="4">Belongs to the arginase family.</text>
</comment>
<evidence type="ECO:0000256" key="4">
    <source>
        <dbReference type="PROSITE-ProRule" id="PRU00742"/>
    </source>
</evidence>
<dbReference type="AlphaFoldDB" id="A0AA88K2Z7"/>
<comment type="cofactor">
    <cofactor evidence="3">
        <name>Mn(2+)</name>
        <dbReference type="ChEBI" id="CHEBI:29035"/>
    </cofactor>
    <text evidence="3">Binds 2 manganese ions per subunit.</text>
</comment>
<keyword evidence="2" id="KW-0378">Hydrolase</keyword>
<evidence type="ECO:0000313" key="5">
    <source>
        <dbReference type="EMBL" id="KAA9339305.1"/>
    </source>
</evidence>
<evidence type="ECO:0000313" key="6">
    <source>
        <dbReference type="Proteomes" id="UP000326380"/>
    </source>
</evidence>
<evidence type="ECO:0000256" key="3">
    <source>
        <dbReference type="PIRSR" id="PIRSR036979-1"/>
    </source>
</evidence>
<evidence type="ECO:0000256" key="2">
    <source>
        <dbReference type="ARBA" id="ARBA00022801"/>
    </source>
</evidence>